<reference evidence="2" key="1">
    <citation type="submission" date="2019-08" db="EMBL/GenBank/DDBJ databases">
        <authorList>
            <person name="Kucharzyk K."/>
            <person name="Murdoch R.W."/>
            <person name="Higgins S."/>
            <person name="Loffler F."/>
        </authorList>
    </citation>
    <scope>NUCLEOTIDE SEQUENCE</scope>
</reference>
<dbReference type="SUPFAM" id="SSF51621">
    <property type="entry name" value="Phosphoenolpyruvate/pyruvate domain"/>
    <property type="match status" value="1"/>
</dbReference>
<dbReference type="InterPro" id="IPR050499">
    <property type="entry name" value="PEP-utilizing_PTS_enzyme"/>
</dbReference>
<dbReference type="GO" id="GO:0008965">
    <property type="term" value="F:phosphoenolpyruvate-protein phosphotransferase activity"/>
    <property type="evidence" value="ECO:0007669"/>
    <property type="project" value="UniProtKB-EC"/>
</dbReference>
<dbReference type="InterPro" id="IPR015813">
    <property type="entry name" value="Pyrv/PenolPyrv_kinase-like_dom"/>
</dbReference>
<feature type="domain" description="PEP-utilising enzyme C-terminal" evidence="1">
    <location>
        <begin position="1"/>
        <end position="151"/>
    </location>
</feature>
<gene>
    <name evidence="2" type="primary">ptsI_9</name>
    <name evidence="2" type="ORF">SDC9_67571</name>
</gene>
<sequence>MMFPMVGTIDDIRRAKTVVEDVKNELRAGGIPFNEQIPIGIMIEIPAIAILADAAAQEVDFASIGTNDLCQYMLAVDRLNPEAAPYYQFYNPAVFHVIKHTADAFKSAGKPLSVCGEMAGDPQIAAVLVGMGIHKLSMSFSSVPAVKRVITGISGKHAATLAQEILRMSTASEIEAHLRAALDTLC</sequence>
<dbReference type="PANTHER" id="PTHR46244">
    <property type="entry name" value="PHOSPHOENOLPYRUVATE-PROTEIN PHOSPHOTRANSFERASE"/>
    <property type="match status" value="1"/>
</dbReference>
<dbReference type="Gene3D" id="3.20.20.60">
    <property type="entry name" value="Phosphoenolpyruvate-binding domains"/>
    <property type="match status" value="1"/>
</dbReference>
<name>A0A644XZD2_9ZZZZ</name>
<dbReference type="InterPro" id="IPR040442">
    <property type="entry name" value="Pyrv_kinase-like_dom_sf"/>
</dbReference>
<comment type="caution">
    <text evidence="2">The sequence shown here is derived from an EMBL/GenBank/DDBJ whole genome shotgun (WGS) entry which is preliminary data.</text>
</comment>
<evidence type="ECO:0000259" key="1">
    <source>
        <dbReference type="Pfam" id="PF02896"/>
    </source>
</evidence>
<organism evidence="2">
    <name type="scientific">bioreactor metagenome</name>
    <dbReference type="NCBI Taxonomy" id="1076179"/>
    <lineage>
        <taxon>unclassified sequences</taxon>
        <taxon>metagenomes</taxon>
        <taxon>ecological metagenomes</taxon>
    </lineage>
</organism>
<dbReference type="PRINTS" id="PR01736">
    <property type="entry name" value="PHPHTRNFRASE"/>
</dbReference>
<protein>
    <submittedName>
        <fullName evidence="2">Phosphoenolpyruvate-protein phosphotransferase</fullName>
        <ecNumber evidence="2">2.7.3.9</ecNumber>
    </submittedName>
</protein>
<dbReference type="Pfam" id="PF02896">
    <property type="entry name" value="PEP-utilizers_C"/>
    <property type="match status" value="1"/>
</dbReference>
<dbReference type="EC" id="2.7.3.9" evidence="2"/>
<dbReference type="EMBL" id="VSSQ01003527">
    <property type="protein sequence ID" value="MPM21128.1"/>
    <property type="molecule type" value="Genomic_DNA"/>
</dbReference>
<evidence type="ECO:0000313" key="2">
    <source>
        <dbReference type="EMBL" id="MPM21128.1"/>
    </source>
</evidence>
<accession>A0A644XZD2</accession>
<dbReference type="InterPro" id="IPR000121">
    <property type="entry name" value="PEP_util_C"/>
</dbReference>
<proteinExistence type="predicted"/>
<dbReference type="AlphaFoldDB" id="A0A644XZD2"/>
<keyword evidence="2" id="KW-0808">Transferase</keyword>
<keyword evidence="2" id="KW-0670">Pyruvate</keyword>
<dbReference type="PANTHER" id="PTHR46244:SF6">
    <property type="entry name" value="PHOSPHOENOLPYRUVATE-PROTEIN PHOSPHOTRANSFERASE"/>
    <property type="match status" value="1"/>
</dbReference>